<accession>A0A9Q1H458</accession>
<feature type="domain" description="Protein kinase" evidence="7">
    <location>
        <begin position="377"/>
        <end position="703"/>
    </location>
</feature>
<evidence type="ECO:0000256" key="3">
    <source>
        <dbReference type="ARBA" id="ARBA00022989"/>
    </source>
</evidence>
<proteinExistence type="predicted"/>
<dbReference type="PROSITE" id="PS50011">
    <property type="entry name" value="PROTEIN_KINASE_DOM"/>
    <property type="match status" value="1"/>
</dbReference>
<name>A0A9Q1H458_HOLLE</name>
<keyword evidence="9" id="KW-0808">Transferase</keyword>
<dbReference type="SUPFAM" id="SSF48726">
    <property type="entry name" value="Immunoglobulin"/>
    <property type="match status" value="1"/>
</dbReference>
<comment type="caution">
    <text evidence="9">The sequence shown here is derived from an EMBL/GenBank/DDBJ whole genome shotgun (WGS) entry which is preliminary data.</text>
</comment>
<keyword evidence="3" id="KW-1133">Transmembrane helix</keyword>
<keyword evidence="4" id="KW-0472">Membrane</keyword>
<gene>
    <name evidence="9" type="ORF">HOLleu_21684</name>
</gene>
<feature type="chain" id="PRO_5040116234" evidence="6">
    <location>
        <begin position="23"/>
        <end position="714"/>
    </location>
</feature>
<evidence type="ECO:0000256" key="2">
    <source>
        <dbReference type="ARBA" id="ARBA00022692"/>
    </source>
</evidence>
<keyword evidence="9" id="KW-0418">Kinase</keyword>
<evidence type="ECO:0000259" key="7">
    <source>
        <dbReference type="PROSITE" id="PS50011"/>
    </source>
</evidence>
<dbReference type="GO" id="GO:0005524">
    <property type="term" value="F:ATP binding"/>
    <property type="evidence" value="ECO:0007669"/>
    <property type="project" value="InterPro"/>
</dbReference>
<evidence type="ECO:0000313" key="9">
    <source>
        <dbReference type="EMBL" id="KAJ8034722.1"/>
    </source>
</evidence>
<dbReference type="PANTHER" id="PTHR24416">
    <property type="entry name" value="TYROSINE-PROTEIN KINASE RECEPTOR"/>
    <property type="match status" value="1"/>
</dbReference>
<dbReference type="InterPro" id="IPR000719">
    <property type="entry name" value="Prot_kinase_dom"/>
</dbReference>
<keyword evidence="2" id="KW-0812">Transmembrane</keyword>
<organism evidence="9 10">
    <name type="scientific">Holothuria leucospilota</name>
    <name type="common">Black long sea cucumber</name>
    <name type="synonym">Mertensiothuria leucospilota</name>
    <dbReference type="NCBI Taxonomy" id="206669"/>
    <lineage>
        <taxon>Eukaryota</taxon>
        <taxon>Metazoa</taxon>
        <taxon>Echinodermata</taxon>
        <taxon>Eleutherozoa</taxon>
        <taxon>Echinozoa</taxon>
        <taxon>Holothuroidea</taxon>
        <taxon>Aspidochirotacea</taxon>
        <taxon>Aspidochirotida</taxon>
        <taxon>Holothuriidae</taxon>
        <taxon>Holothuria</taxon>
    </lineage>
</organism>
<dbReference type="PRINTS" id="PR00109">
    <property type="entry name" value="TYRKINASE"/>
</dbReference>
<keyword evidence="5" id="KW-0325">Glycoprotein</keyword>
<protein>
    <submittedName>
        <fullName evidence="9">Tyrosine kinase receptor Cad96Ca</fullName>
    </submittedName>
</protein>
<reference evidence="9" key="1">
    <citation type="submission" date="2021-10" db="EMBL/GenBank/DDBJ databases">
        <title>Tropical sea cucumber genome reveals ecological adaptation and Cuvierian tubules defense mechanism.</title>
        <authorList>
            <person name="Chen T."/>
        </authorList>
    </citation>
    <scope>NUCLEOTIDE SEQUENCE</scope>
    <source>
        <strain evidence="9">Nanhai2018</strain>
        <tissue evidence="9">Muscle</tissue>
    </source>
</reference>
<dbReference type="GO" id="GO:0043235">
    <property type="term" value="C:receptor complex"/>
    <property type="evidence" value="ECO:0007669"/>
    <property type="project" value="TreeGrafter"/>
</dbReference>
<dbReference type="GO" id="GO:0007169">
    <property type="term" value="P:cell surface receptor protein tyrosine kinase signaling pathway"/>
    <property type="evidence" value="ECO:0007669"/>
    <property type="project" value="TreeGrafter"/>
</dbReference>
<evidence type="ECO:0000313" key="10">
    <source>
        <dbReference type="Proteomes" id="UP001152320"/>
    </source>
</evidence>
<keyword evidence="9" id="KW-0675">Receptor</keyword>
<evidence type="ECO:0000256" key="6">
    <source>
        <dbReference type="SAM" id="SignalP"/>
    </source>
</evidence>
<evidence type="ECO:0000256" key="5">
    <source>
        <dbReference type="ARBA" id="ARBA00023180"/>
    </source>
</evidence>
<dbReference type="InterPro" id="IPR013783">
    <property type="entry name" value="Ig-like_fold"/>
</dbReference>
<dbReference type="PROSITE" id="PS50835">
    <property type="entry name" value="IG_LIKE"/>
    <property type="match status" value="1"/>
</dbReference>
<feature type="domain" description="Ig-like" evidence="8">
    <location>
        <begin position="18"/>
        <end position="123"/>
    </location>
</feature>
<dbReference type="Proteomes" id="UP001152320">
    <property type="component" value="Chromosome 10"/>
</dbReference>
<dbReference type="Gene3D" id="1.10.510.10">
    <property type="entry name" value="Transferase(Phosphotransferase) domain 1"/>
    <property type="match status" value="1"/>
</dbReference>
<dbReference type="GO" id="GO:0004714">
    <property type="term" value="F:transmembrane receptor protein tyrosine kinase activity"/>
    <property type="evidence" value="ECO:0007669"/>
    <property type="project" value="TreeGrafter"/>
</dbReference>
<dbReference type="Pfam" id="PF07714">
    <property type="entry name" value="PK_Tyr_Ser-Thr"/>
    <property type="match status" value="1"/>
</dbReference>
<dbReference type="AlphaFoldDB" id="A0A9Q1H458"/>
<dbReference type="SUPFAM" id="SSF56112">
    <property type="entry name" value="Protein kinase-like (PK-like)"/>
    <property type="match status" value="1"/>
</dbReference>
<dbReference type="GO" id="GO:0005886">
    <property type="term" value="C:plasma membrane"/>
    <property type="evidence" value="ECO:0007669"/>
    <property type="project" value="TreeGrafter"/>
</dbReference>
<dbReference type="InterPro" id="IPR011009">
    <property type="entry name" value="Kinase-like_dom_sf"/>
</dbReference>
<dbReference type="InterPro" id="IPR001245">
    <property type="entry name" value="Ser-Thr/Tyr_kinase_cat_dom"/>
</dbReference>
<evidence type="ECO:0000256" key="1">
    <source>
        <dbReference type="ARBA" id="ARBA00004167"/>
    </source>
</evidence>
<dbReference type="PANTHER" id="PTHR24416:SF611">
    <property type="entry name" value="TYROSINE-PROTEIN KINASE TRANSMEMBRANE RECEPTOR ROR"/>
    <property type="match status" value="1"/>
</dbReference>
<dbReference type="OrthoDB" id="6162313at2759"/>
<dbReference type="InterPro" id="IPR007110">
    <property type="entry name" value="Ig-like_dom"/>
</dbReference>
<evidence type="ECO:0000256" key="4">
    <source>
        <dbReference type="ARBA" id="ARBA00023136"/>
    </source>
</evidence>
<dbReference type="Gene3D" id="2.60.40.10">
    <property type="entry name" value="Immunoglobulins"/>
    <property type="match status" value="1"/>
</dbReference>
<keyword evidence="10" id="KW-1185">Reference proteome</keyword>
<keyword evidence="6" id="KW-0732">Signal</keyword>
<dbReference type="InterPro" id="IPR050122">
    <property type="entry name" value="RTK"/>
</dbReference>
<feature type="signal peptide" evidence="6">
    <location>
        <begin position="1"/>
        <end position="22"/>
    </location>
</feature>
<dbReference type="SMART" id="SM00220">
    <property type="entry name" value="S_TKc"/>
    <property type="match status" value="1"/>
</dbReference>
<dbReference type="EMBL" id="JAIZAY010000010">
    <property type="protein sequence ID" value="KAJ8034722.1"/>
    <property type="molecule type" value="Genomic_DNA"/>
</dbReference>
<evidence type="ECO:0000259" key="8">
    <source>
        <dbReference type="PROSITE" id="PS50835"/>
    </source>
</evidence>
<comment type="subcellular location">
    <subcellularLocation>
        <location evidence="1">Membrane</location>
        <topology evidence="1">Single-pass membrane protein</topology>
    </subcellularLocation>
</comment>
<sequence>MNFLLNFVKVLILSTAFREVNAVITDVATYESKAEQPLECTVGTPAAALQWVEDTGSGTVAMFSYIPSTGYVTRESNDVKYNNFDVKTNMTSFDLTINNVERDDGGYYQCIRTPGTLVEYRLNVEALPLSVSIICKNSVTRLCGGPDETIDSEVHCKCTATGVLPRSLQLLWSGAPNAVTENGATAVGDYFDLTSEAVVNPVEIDDDITCKVTGYQSEGIQSTLITNSYNFVSPFCSLEFIYDDQCMSTVMQCNCNGGIPDIDMYSFSFENKSRISDSQTSTMVAYVIPDKPNTFYCRGCNGIDGLNSVAVSTSTCESGEYTTYNGETVNYATGAYIKLTGMEACSSFPHAGLVIACCIEAVTITALVVIFVTLHKLKYGTQNGYGRRNRSYRSRENGNHVYMDLQEATQPPKLNGKLEIPLSNVRIKCALPGKGLISYHKADLIQTSQEREVFVKSFSDNATVRMEKLQNCEVEKMKELQSNVNIVEFIGFCRNVPVLLIYEFVNGRKLTDYFRYYSGQRNSKQYINTGYEGNEMPNKESPENLTRLALQTARGMTFLTARKFLHPGLRLEKVIIDVSGQCKLFDFVSEENAREFSLVKWNEGNVPYQWMPPEYLFLQKLDAMGDVWSFAVMMWEMFSYGMQPHEGCGREAVEKKLRERKLLNLPANCPGAIWQVILTCWEQSPEQRPSFEQLSIQLSHMCNENKEYEQIKRK</sequence>
<dbReference type="InterPro" id="IPR036179">
    <property type="entry name" value="Ig-like_dom_sf"/>
</dbReference>